<proteinExistence type="predicted"/>
<evidence type="ECO:0000313" key="2">
    <source>
        <dbReference type="Proteomes" id="UP000823775"/>
    </source>
</evidence>
<keyword evidence="2" id="KW-1185">Reference proteome</keyword>
<accession>A0ABS8RJH3</accession>
<name>A0ABS8RJH3_DATST</name>
<gene>
    <name evidence="1" type="ORF">HAX54_015662</name>
</gene>
<organism evidence="1 2">
    <name type="scientific">Datura stramonium</name>
    <name type="common">Jimsonweed</name>
    <name type="synonym">Common thornapple</name>
    <dbReference type="NCBI Taxonomy" id="4076"/>
    <lineage>
        <taxon>Eukaryota</taxon>
        <taxon>Viridiplantae</taxon>
        <taxon>Streptophyta</taxon>
        <taxon>Embryophyta</taxon>
        <taxon>Tracheophyta</taxon>
        <taxon>Spermatophyta</taxon>
        <taxon>Magnoliopsida</taxon>
        <taxon>eudicotyledons</taxon>
        <taxon>Gunneridae</taxon>
        <taxon>Pentapetalae</taxon>
        <taxon>asterids</taxon>
        <taxon>lamiids</taxon>
        <taxon>Solanales</taxon>
        <taxon>Solanaceae</taxon>
        <taxon>Solanoideae</taxon>
        <taxon>Datureae</taxon>
        <taxon>Datura</taxon>
    </lineage>
</organism>
<sequence length="103" mass="11390">MSTSPNKYVIEVADMTAFPTAMVQFEEAVHTTDPGKTKRLKDSMELLPSLAPAECKPRLTNRDCGCKEVQDRISNPTSSQARSIRNPHMAKCGGEITMDDMMV</sequence>
<dbReference type="Proteomes" id="UP000823775">
    <property type="component" value="Unassembled WGS sequence"/>
</dbReference>
<reference evidence="1 2" key="1">
    <citation type="journal article" date="2021" name="BMC Genomics">
        <title>Datura genome reveals duplications of psychoactive alkaloid biosynthetic genes and high mutation rate following tissue culture.</title>
        <authorList>
            <person name="Rajewski A."/>
            <person name="Carter-House D."/>
            <person name="Stajich J."/>
            <person name="Litt A."/>
        </authorList>
    </citation>
    <scope>NUCLEOTIDE SEQUENCE [LARGE SCALE GENOMIC DNA]</scope>
    <source>
        <strain evidence="1">AR-01</strain>
    </source>
</reference>
<comment type="caution">
    <text evidence="1">The sequence shown here is derived from an EMBL/GenBank/DDBJ whole genome shotgun (WGS) entry which is preliminary data.</text>
</comment>
<evidence type="ECO:0000313" key="1">
    <source>
        <dbReference type="EMBL" id="MCD7446758.1"/>
    </source>
</evidence>
<dbReference type="EMBL" id="JACEIK010000020">
    <property type="protein sequence ID" value="MCD7446758.1"/>
    <property type="molecule type" value="Genomic_DNA"/>
</dbReference>
<protein>
    <submittedName>
        <fullName evidence="1">Uncharacterized protein</fullName>
    </submittedName>
</protein>
<feature type="non-terminal residue" evidence="1">
    <location>
        <position position="103"/>
    </location>
</feature>